<name>A0A8S9XGU6_APOLU</name>
<keyword evidence="1" id="KW-0521">NADP</keyword>
<keyword evidence="1" id="KW-0444">Lipid biosynthesis</keyword>
<protein>
    <recommendedName>
        <fullName evidence="1">Fatty acyl-CoA reductase</fullName>
        <ecNumber evidence="1">1.2.1.84</ecNumber>
    </recommendedName>
</protein>
<dbReference type="InterPro" id="IPR026055">
    <property type="entry name" value="FAR"/>
</dbReference>
<feature type="non-terminal residue" evidence="3">
    <location>
        <position position="1"/>
    </location>
</feature>
<evidence type="ECO:0000259" key="2">
    <source>
        <dbReference type="Pfam" id="PF07993"/>
    </source>
</evidence>
<sequence>MSGPQQNLPADIKKNSVFIELVKSKGADVFSKLVIVGGDVGEENLGLSSADRQTLVDNVHVVFHSAATLDFEANLSSTVRINLQGTQRVVELCKQIKDLKALLHVSSAYVNSHLLEPEEKIYTVHKTAAEAIQLVQTGTDAEIDEKTPG</sequence>
<dbReference type="Proteomes" id="UP000466442">
    <property type="component" value="Unassembled WGS sequence"/>
</dbReference>
<dbReference type="EC" id="1.2.1.84" evidence="1"/>
<accession>A0A8S9XGU6</accession>
<keyword evidence="1" id="KW-0560">Oxidoreductase</keyword>
<dbReference type="GO" id="GO:0005777">
    <property type="term" value="C:peroxisome"/>
    <property type="evidence" value="ECO:0007669"/>
    <property type="project" value="TreeGrafter"/>
</dbReference>
<comment type="catalytic activity">
    <reaction evidence="1">
        <text>a long-chain fatty acyl-CoA + 2 NADPH + 2 H(+) = a long-chain primary fatty alcohol + 2 NADP(+) + CoA</text>
        <dbReference type="Rhea" id="RHEA:52716"/>
        <dbReference type="ChEBI" id="CHEBI:15378"/>
        <dbReference type="ChEBI" id="CHEBI:57287"/>
        <dbReference type="ChEBI" id="CHEBI:57783"/>
        <dbReference type="ChEBI" id="CHEBI:58349"/>
        <dbReference type="ChEBI" id="CHEBI:77396"/>
        <dbReference type="ChEBI" id="CHEBI:83139"/>
        <dbReference type="EC" id="1.2.1.84"/>
    </reaction>
</comment>
<dbReference type="SUPFAM" id="SSF51735">
    <property type="entry name" value="NAD(P)-binding Rossmann-fold domains"/>
    <property type="match status" value="1"/>
</dbReference>
<dbReference type="PANTHER" id="PTHR11011">
    <property type="entry name" value="MALE STERILITY PROTEIN 2-RELATED"/>
    <property type="match status" value="1"/>
</dbReference>
<dbReference type="InterPro" id="IPR036291">
    <property type="entry name" value="NAD(P)-bd_dom_sf"/>
</dbReference>
<organism evidence="3 4">
    <name type="scientific">Apolygus lucorum</name>
    <name type="common">Small green plant bug</name>
    <name type="synonym">Lygocoris lucorum</name>
    <dbReference type="NCBI Taxonomy" id="248454"/>
    <lineage>
        <taxon>Eukaryota</taxon>
        <taxon>Metazoa</taxon>
        <taxon>Ecdysozoa</taxon>
        <taxon>Arthropoda</taxon>
        <taxon>Hexapoda</taxon>
        <taxon>Insecta</taxon>
        <taxon>Pterygota</taxon>
        <taxon>Neoptera</taxon>
        <taxon>Paraneoptera</taxon>
        <taxon>Hemiptera</taxon>
        <taxon>Heteroptera</taxon>
        <taxon>Panheteroptera</taxon>
        <taxon>Cimicomorpha</taxon>
        <taxon>Miridae</taxon>
        <taxon>Mirini</taxon>
        <taxon>Apolygus</taxon>
    </lineage>
</organism>
<feature type="domain" description="Thioester reductase (TE)" evidence="2">
    <location>
        <begin position="5"/>
        <end position="136"/>
    </location>
</feature>
<dbReference type="AlphaFoldDB" id="A0A8S9XGU6"/>
<dbReference type="EMBL" id="WIXP02000007">
    <property type="protein sequence ID" value="KAF6208260.1"/>
    <property type="molecule type" value="Genomic_DNA"/>
</dbReference>
<gene>
    <name evidence="3" type="ORF">GE061_016713</name>
</gene>
<comment type="similarity">
    <text evidence="1">Belongs to the fatty acyl-CoA reductase family.</text>
</comment>
<reference evidence="3" key="1">
    <citation type="journal article" date="2021" name="Mol. Ecol. Resour.">
        <title>Apolygus lucorum genome provides insights into omnivorousness and mesophyll feeding.</title>
        <authorList>
            <person name="Liu Y."/>
            <person name="Liu H."/>
            <person name="Wang H."/>
            <person name="Huang T."/>
            <person name="Liu B."/>
            <person name="Yang B."/>
            <person name="Yin L."/>
            <person name="Li B."/>
            <person name="Zhang Y."/>
            <person name="Zhang S."/>
            <person name="Jiang F."/>
            <person name="Zhang X."/>
            <person name="Ren Y."/>
            <person name="Wang B."/>
            <person name="Wang S."/>
            <person name="Lu Y."/>
            <person name="Wu K."/>
            <person name="Fan W."/>
            <person name="Wang G."/>
        </authorList>
    </citation>
    <scope>NUCLEOTIDE SEQUENCE</scope>
    <source>
        <strain evidence="3">12Hb</strain>
    </source>
</reference>
<comment type="function">
    <text evidence="1">Catalyzes the reduction of fatty acyl-CoA to fatty alcohols.</text>
</comment>
<dbReference type="OrthoDB" id="6584876at2759"/>
<dbReference type="Pfam" id="PF07993">
    <property type="entry name" value="NAD_binding_4"/>
    <property type="match status" value="1"/>
</dbReference>
<dbReference type="GO" id="GO:0035336">
    <property type="term" value="P:long-chain fatty-acyl-CoA metabolic process"/>
    <property type="evidence" value="ECO:0007669"/>
    <property type="project" value="TreeGrafter"/>
</dbReference>
<comment type="caution">
    <text evidence="3">The sequence shown here is derived from an EMBL/GenBank/DDBJ whole genome shotgun (WGS) entry which is preliminary data.</text>
</comment>
<dbReference type="Gene3D" id="3.40.50.720">
    <property type="entry name" value="NAD(P)-binding Rossmann-like Domain"/>
    <property type="match status" value="1"/>
</dbReference>
<dbReference type="InterPro" id="IPR013120">
    <property type="entry name" value="FAR_NAD-bd"/>
</dbReference>
<proteinExistence type="inferred from homology"/>
<evidence type="ECO:0000313" key="3">
    <source>
        <dbReference type="EMBL" id="KAF6208260.1"/>
    </source>
</evidence>
<dbReference type="GO" id="GO:0080019">
    <property type="term" value="F:alcohol-forming very long-chain fatty acyl-CoA reductase activity"/>
    <property type="evidence" value="ECO:0007669"/>
    <property type="project" value="InterPro"/>
</dbReference>
<evidence type="ECO:0000256" key="1">
    <source>
        <dbReference type="RuleBase" id="RU363097"/>
    </source>
</evidence>
<keyword evidence="1" id="KW-0443">Lipid metabolism</keyword>
<evidence type="ECO:0000313" key="4">
    <source>
        <dbReference type="Proteomes" id="UP000466442"/>
    </source>
</evidence>
<dbReference type="PANTHER" id="PTHR11011:SF45">
    <property type="entry name" value="FATTY ACYL-COA REDUCTASE CG8306-RELATED"/>
    <property type="match status" value="1"/>
</dbReference>
<keyword evidence="4" id="KW-1185">Reference proteome</keyword>
<dbReference type="GO" id="GO:0102965">
    <property type="term" value="F:alcohol-forming long-chain fatty acyl-CoA reductase activity"/>
    <property type="evidence" value="ECO:0007669"/>
    <property type="project" value="UniProtKB-EC"/>
</dbReference>